<dbReference type="HOGENOM" id="CLU_040082_6_1_1"/>
<dbReference type="EMBL" id="KN835372">
    <property type="protein sequence ID" value="KIK38815.1"/>
    <property type="molecule type" value="Genomic_DNA"/>
</dbReference>
<reference evidence="1 2" key="1">
    <citation type="submission" date="2014-04" db="EMBL/GenBank/DDBJ databases">
        <authorList>
            <consortium name="DOE Joint Genome Institute"/>
            <person name="Kuo A."/>
            <person name="Ruytinx J."/>
            <person name="Rineau F."/>
            <person name="Colpaert J."/>
            <person name="Kohler A."/>
            <person name="Nagy L.G."/>
            <person name="Floudas D."/>
            <person name="Copeland A."/>
            <person name="Barry K.W."/>
            <person name="Cichocki N."/>
            <person name="Veneault-Fourrey C."/>
            <person name="LaButti K."/>
            <person name="Lindquist E.A."/>
            <person name="Lipzen A."/>
            <person name="Lundell T."/>
            <person name="Morin E."/>
            <person name="Murat C."/>
            <person name="Sun H."/>
            <person name="Tunlid A."/>
            <person name="Henrissat B."/>
            <person name="Grigoriev I.V."/>
            <person name="Hibbett D.S."/>
            <person name="Martin F."/>
            <person name="Nordberg H.P."/>
            <person name="Cantor M.N."/>
            <person name="Hua S.X."/>
        </authorList>
    </citation>
    <scope>NUCLEOTIDE SEQUENCE [LARGE SCALE GENOMIC DNA]</scope>
    <source>
        <strain evidence="1 2">UH-Slu-Lm8-n1</strain>
    </source>
</reference>
<dbReference type="InParanoid" id="A0A0C9ZMF9"/>
<feature type="non-terminal residue" evidence="1">
    <location>
        <position position="1"/>
    </location>
</feature>
<gene>
    <name evidence="1" type="ORF">CY34DRAFT_44561</name>
</gene>
<name>A0A0C9ZMF9_9AGAM</name>
<keyword evidence="2" id="KW-1185">Reference proteome</keyword>
<evidence type="ECO:0000313" key="2">
    <source>
        <dbReference type="Proteomes" id="UP000054485"/>
    </source>
</evidence>
<protein>
    <recommendedName>
        <fullName evidence="3">Nuclease HARBI1</fullName>
    </recommendedName>
</protein>
<dbReference type="STRING" id="930992.A0A0C9ZMF9"/>
<accession>A0A0C9ZMF9</accession>
<evidence type="ECO:0000313" key="1">
    <source>
        <dbReference type="EMBL" id="KIK38815.1"/>
    </source>
</evidence>
<reference evidence="2" key="2">
    <citation type="submission" date="2015-01" db="EMBL/GenBank/DDBJ databases">
        <title>Evolutionary Origins and Diversification of the Mycorrhizal Mutualists.</title>
        <authorList>
            <consortium name="DOE Joint Genome Institute"/>
            <consortium name="Mycorrhizal Genomics Consortium"/>
            <person name="Kohler A."/>
            <person name="Kuo A."/>
            <person name="Nagy L.G."/>
            <person name="Floudas D."/>
            <person name="Copeland A."/>
            <person name="Barry K.W."/>
            <person name="Cichocki N."/>
            <person name="Veneault-Fourrey C."/>
            <person name="LaButti K."/>
            <person name="Lindquist E.A."/>
            <person name="Lipzen A."/>
            <person name="Lundell T."/>
            <person name="Morin E."/>
            <person name="Murat C."/>
            <person name="Riley R."/>
            <person name="Ohm R."/>
            <person name="Sun H."/>
            <person name="Tunlid A."/>
            <person name="Henrissat B."/>
            <person name="Grigoriev I.V."/>
            <person name="Hibbett D.S."/>
            <person name="Martin F."/>
        </authorList>
    </citation>
    <scope>NUCLEOTIDE SEQUENCE [LARGE SCALE GENOMIC DNA]</scope>
    <source>
        <strain evidence="2">UH-Slu-Lm8-n1</strain>
    </source>
</reference>
<dbReference type="OrthoDB" id="2655351at2759"/>
<organism evidence="1 2">
    <name type="scientific">Suillus luteus UH-Slu-Lm8-n1</name>
    <dbReference type="NCBI Taxonomy" id="930992"/>
    <lineage>
        <taxon>Eukaryota</taxon>
        <taxon>Fungi</taxon>
        <taxon>Dikarya</taxon>
        <taxon>Basidiomycota</taxon>
        <taxon>Agaricomycotina</taxon>
        <taxon>Agaricomycetes</taxon>
        <taxon>Agaricomycetidae</taxon>
        <taxon>Boletales</taxon>
        <taxon>Suillineae</taxon>
        <taxon>Suillaceae</taxon>
        <taxon>Suillus</taxon>
    </lineage>
</organism>
<sequence length="92" mass="10672">CVTGLSTRHLGERFQRSPDTISRYFKHLLIFFSDDPFYSLQVRLPTIDTPISPTILDDPRFRFFNECIGAIDGTHIRVFASANQHATMRNRK</sequence>
<feature type="non-terminal residue" evidence="1">
    <location>
        <position position="92"/>
    </location>
</feature>
<dbReference type="AlphaFoldDB" id="A0A0C9ZMF9"/>
<evidence type="ECO:0008006" key="3">
    <source>
        <dbReference type="Google" id="ProtNLM"/>
    </source>
</evidence>
<dbReference type="Proteomes" id="UP000054485">
    <property type="component" value="Unassembled WGS sequence"/>
</dbReference>
<proteinExistence type="predicted"/>